<evidence type="ECO:0000313" key="3">
    <source>
        <dbReference type="Proteomes" id="UP001152622"/>
    </source>
</evidence>
<name>A0A9Q1ITC4_SYNKA</name>
<evidence type="ECO:0000313" key="2">
    <source>
        <dbReference type="EMBL" id="KAJ8351626.1"/>
    </source>
</evidence>
<dbReference type="EMBL" id="JAINUF010000008">
    <property type="protein sequence ID" value="KAJ8351626.1"/>
    <property type="molecule type" value="Genomic_DNA"/>
</dbReference>
<sequence>MTPAPVIITGPPRRPMRGRGSAALRQPGASADSPYPSRVAAHPHTGSPPSSEQAAKSAPAATNQRAPFSSLSASGYQGPWTAVCTGVCLNMPKMVAASKP</sequence>
<keyword evidence="3" id="KW-1185">Reference proteome</keyword>
<feature type="compositionally biased region" description="Polar residues" evidence="1">
    <location>
        <begin position="47"/>
        <end position="75"/>
    </location>
</feature>
<organism evidence="2 3">
    <name type="scientific">Synaphobranchus kaupii</name>
    <name type="common">Kaup's arrowtooth eel</name>
    <dbReference type="NCBI Taxonomy" id="118154"/>
    <lineage>
        <taxon>Eukaryota</taxon>
        <taxon>Metazoa</taxon>
        <taxon>Chordata</taxon>
        <taxon>Craniata</taxon>
        <taxon>Vertebrata</taxon>
        <taxon>Euteleostomi</taxon>
        <taxon>Actinopterygii</taxon>
        <taxon>Neopterygii</taxon>
        <taxon>Teleostei</taxon>
        <taxon>Anguilliformes</taxon>
        <taxon>Synaphobranchidae</taxon>
        <taxon>Synaphobranchus</taxon>
    </lineage>
</organism>
<gene>
    <name evidence="2" type="ORF">SKAU_G00231020</name>
</gene>
<reference evidence="2" key="1">
    <citation type="journal article" date="2023" name="Science">
        <title>Genome structures resolve the early diversification of teleost fishes.</title>
        <authorList>
            <person name="Parey E."/>
            <person name="Louis A."/>
            <person name="Montfort J."/>
            <person name="Bouchez O."/>
            <person name="Roques C."/>
            <person name="Iampietro C."/>
            <person name="Lluch J."/>
            <person name="Castinel A."/>
            <person name="Donnadieu C."/>
            <person name="Desvignes T."/>
            <person name="Floi Bucao C."/>
            <person name="Jouanno E."/>
            <person name="Wen M."/>
            <person name="Mejri S."/>
            <person name="Dirks R."/>
            <person name="Jansen H."/>
            <person name="Henkel C."/>
            <person name="Chen W.J."/>
            <person name="Zahm M."/>
            <person name="Cabau C."/>
            <person name="Klopp C."/>
            <person name="Thompson A.W."/>
            <person name="Robinson-Rechavi M."/>
            <person name="Braasch I."/>
            <person name="Lecointre G."/>
            <person name="Bobe J."/>
            <person name="Postlethwait J.H."/>
            <person name="Berthelot C."/>
            <person name="Roest Crollius H."/>
            <person name="Guiguen Y."/>
        </authorList>
    </citation>
    <scope>NUCLEOTIDE SEQUENCE</scope>
    <source>
        <strain evidence="2">WJC10195</strain>
    </source>
</reference>
<accession>A0A9Q1ITC4</accession>
<dbReference type="AlphaFoldDB" id="A0A9Q1ITC4"/>
<proteinExistence type="predicted"/>
<evidence type="ECO:0000256" key="1">
    <source>
        <dbReference type="SAM" id="MobiDB-lite"/>
    </source>
</evidence>
<feature type="region of interest" description="Disordered" evidence="1">
    <location>
        <begin position="1"/>
        <end position="77"/>
    </location>
</feature>
<comment type="caution">
    <text evidence="2">The sequence shown here is derived from an EMBL/GenBank/DDBJ whole genome shotgun (WGS) entry which is preliminary data.</text>
</comment>
<dbReference type="Proteomes" id="UP001152622">
    <property type="component" value="Chromosome 8"/>
</dbReference>
<protein>
    <submittedName>
        <fullName evidence="2">Uncharacterized protein</fullName>
    </submittedName>
</protein>